<keyword evidence="4 6" id="KW-0378">Hydrolase</keyword>
<evidence type="ECO:0000256" key="1">
    <source>
        <dbReference type="ARBA" id="ARBA00008764"/>
    </source>
</evidence>
<evidence type="ECO:0000256" key="2">
    <source>
        <dbReference type="ARBA" id="ARBA00022670"/>
    </source>
</evidence>
<evidence type="ECO:0000256" key="5">
    <source>
        <dbReference type="ARBA" id="ARBA00022825"/>
    </source>
</evidence>
<keyword evidence="3" id="KW-0732">Signal</keyword>
<dbReference type="RefSeq" id="WP_264136776.1">
    <property type="nucleotide sequence ID" value="NZ_JAOYOD010000001.1"/>
</dbReference>
<keyword evidence="8" id="KW-1185">Reference proteome</keyword>
<comment type="caution">
    <text evidence="7">The sequence shown here is derived from an EMBL/GenBank/DDBJ whole genome shotgun (WGS) entry which is preliminary data.</text>
</comment>
<dbReference type="SUPFAM" id="SSF50494">
    <property type="entry name" value="Trypsin-like serine proteases"/>
    <property type="match status" value="1"/>
</dbReference>
<dbReference type="InterPro" id="IPR043504">
    <property type="entry name" value="Peptidase_S1_PA_chymotrypsin"/>
</dbReference>
<evidence type="ECO:0000256" key="6">
    <source>
        <dbReference type="RuleBase" id="RU004296"/>
    </source>
</evidence>
<gene>
    <name evidence="7" type="ORF">N7U62_04910</name>
</gene>
<dbReference type="Gene3D" id="2.40.10.10">
    <property type="entry name" value="Trypsin-like serine proteases"/>
    <property type="match status" value="2"/>
</dbReference>
<dbReference type="EC" id="3.4.21.-" evidence="6"/>
<dbReference type="InterPro" id="IPR008256">
    <property type="entry name" value="Peptidase_S1B"/>
</dbReference>
<accession>A0ABT3CQK0</accession>
<dbReference type="Proteomes" id="UP001300692">
    <property type="component" value="Unassembled WGS sequence"/>
</dbReference>
<keyword evidence="2 6" id="KW-0645">Protease</keyword>
<organism evidence="7 8">
    <name type="scientific">Reichenbachiella ulvae</name>
    <dbReference type="NCBI Taxonomy" id="2980104"/>
    <lineage>
        <taxon>Bacteria</taxon>
        <taxon>Pseudomonadati</taxon>
        <taxon>Bacteroidota</taxon>
        <taxon>Cytophagia</taxon>
        <taxon>Cytophagales</taxon>
        <taxon>Reichenbachiellaceae</taxon>
        <taxon>Reichenbachiella</taxon>
    </lineage>
</organism>
<keyword evidence="5 6" id="KW-0720">Serine protease</keyword>
<proteinExistence type="inferred from homology"/>
<dbReference type="PANTHER" id="PTHR15462:SF8">
    <property type="entry name" value="SERINE PROTEASE"/>
    <property type="match status" value="1"/>
</dbReference>
<evidence type="ECO:0000256" key="4">
    <source>
        <dbReference type="ARBA" id="ARBA00022801"/>
    </source>
</evidence>
<protein>
    <recommendedName>
        <fullName evidence="6">Serine protease</fullName>
        <ecNumber evidence="6">3.4.21.-</ecNumber>
    </recommendedName>
</protein>
<evidence type="ECO:0000313" key="8">
    <source>
        <dbReference type="Proteomes" id="UP001300692"/>
    </source>
</evidence>
<dbReference type="PANTHER" id="PTHR15462">
    <property type="entry name" value="SERINE PROTEASE"/>
    <property type="match status" value="1"/>
</dbReference>
<dbReference type="InterPro" id="IPR050966">
    <property type="entry name" value="Glutamyl_endopeptidase"/>
</dbReference>
<name>A0ABT3CQK0_9BACT</name>
<reference evidence="7 8" key="1">
    <citation type="submission" date="2022-10" db="EMBL/GenBank/DDBJ databases">
        <title>Comparative genomics and taxonomic characterization of three novel marine species of genus Reichenbachiella exhibiting antioxidant and polysaccharide degradation activities.</title>
        <authorList>
            <person name="Muhammad N."/>
            <person name="Lee Y.-J."/>
            <person name="Ko J."/>
            <person name="Kim S.-G."/>
        </authorList>
    </citation>
    <scope>NUCLEOTIDE SEQUENCE [LARGE SCALE GENOMIC DNA]</scope>
    <source>
        <strain evidence="7 8">ABR2-5</strain>
    </source>
</reference>
<dbReference type="PRINTS" id="PR00839">
    <property type="entry name" value="V8PROTEASE"/>
</dbReference>
<dbReference type="EMBL" id="JAOYOD010000001">
    <property type="protein sequence ID" value="MCV9385990.1"/>
    <property type="molecule type" value="Genomic_DNA"/>
</dbReference>
<dbReference type="InterPro" id="IPR009003">
    <property type="entry name" value="Peptidase_S1_PA"/>
</dbReference>
<comment type="similarity">
    <text evidence="1 6">Belongs to the peptidase S1B family.</text>
</comment>
<sequence>MKINDIKKSNQKKTKIMNDKNQQLVSNTLLDLKPLNSSFQIQSDTDSVSIVPEQIEKVELASENPIPVSGYKEQNENYSEELDEINKSFNFSKYPNDQIAEVIIGTDDRKRINQTTSWPYLTHGHMVIKFPNNKVYIGSGTIVNKHHVITAGHCVFSKRDGGWAKSVMFYPAQNDNYLPFGGIPVVKLWSVKGWTEKSDTNWDFGMLILNEEIYKKTGHLGIIAYRDHRKLLRHRVNVTGYPGDKGGRQMWTHADIIKSTSNQRVIYDIDTMGGQSGSGVWSKFDNYKPYHVCAIHTTGDYSGNGATRISMALFDSIVKIMSSSF</sequence>
<evidence type="ECO:0000256" key="3">
    <source>
        <dbReference type="ARBA" id="ARBA00022729"/>
    </source>
</evidence>
<evidence type="ECO:0000313" key="7">
    <source>
        <dbReference type="EMBL" id="MCV9385990.1"/>
    </source>
</evidence>